<keyword evidence="3" id="KW-1133">Transmembrane helix</keyword>
<dbReference type="GO" id="GO:0007165">
    <property type="term" value="P:signal transduction"/>
    <property type="evidence" value="ECO:0007669"/>
    <property type="project" value="UniProtKB-KW"/>
</dbReference>
<dbReference type="EMBL" id="CP066681">
    <property type="protein sequence ID" value="QQG36767.1"/>
    <property type="molecule type" value="Genomic_DNA"/>
</dbReference>
<keyword evidence="1 2" id="KW-0807">Transducer</keyword>
<name>A0A7T5R3C0_9BACT</name>
<evidence type="ECO:0000259" key="4">
    <source>
        <dbReference type="PROSITE" id="PS50111"/>
    </source>
</evidence>
<sequence length="441" mass="46631">MMNLSSLSSAKLFNGIAFATTLAIAGFLLFTDAAKLWPVVSGMGFIAISLGLLFFNLKKSENEIKRMTLVVGALAKGDFEARLTNITEKGYFGEFQWALNEMVDAVDSFIREATAAMEHVSRNQYFRRILEAGMHGNLLNGARIINSAAQDVEHKMNGFANVAADLDLSLTDVVQQIQSTTRTLENSANTMQNSVCVAAQGADAAMRSSDGASMSVQTISAAAEQMSSCIAEISQQMSKTSSYAKTAVEESATAREMISELSQMADKIGKVVNMIEAIAGQTNLLALNATIEAARAGEAGKGFSVVASEVKGLAGQTSKATEEIADLVSDIQGATSKVVQAFISIGSVITNIDQTAATVAAAIEEQSAASREIASSAEHASEGTHSVAANVREINQSMAQVEQAANDVMQATSGLSQQAIRRVHTLLDKMGAFMTELKKIA</sequence>
<evidence type="ECO:0000256" key="2">
    <source>
        <dbReference type="PROSITE-ProRule" id="PRU00284"/>
    </source>
</evidence>
<keyword evidence="3" id="KW-0472">Membrane</keyword>
<dbReference type="SUPFAM" id="SSF58104">
    <property type="entry name" value="Methyl-accepting chemotaxis protein (MCP) signaling domain"/>
    <property type="match status" value="1"/>
</dbReference>
<gene>
    <name evidence="5" type="ORF">HYS17_03055</name>
</gene>
<organism evidence="5 6">
    <name type="scientific">Micavibrio aeruginosavorus</name>
    <dbReference type="NCBI Taxonomy" id="349221"/>
    <lineage>
        <taxon>Bacteria</taxon>
        <taxon>Pseudomonadati</taxon>
        <taxon>Bdellovibrionota</taxon>
        <taxon>Bdellovibrionia</taxon>
        <taxon>Bdellovibrionales</taxon>
        <taxon>Pseudobdellovibrionaceae</taxon>
        <taxon>Micavibrio</taxon>
    </lineage>
</organism>
<dbReference type="Proteomes" id="UP000595362">
    <property type="component" value="Chromosome"/>
</dbReference>
<evidence type="ECO:0000313" key="6">
    <source>
        <dbReference type="Proteomes" id="UP000595362"/>
    </source>
</evidence>
<evidence type="ECO:0000256" key="1">
    <source>
        <dbReference type="ARBA" id="ARBA00023224"/>
    </source>
</evidence>
<feature type="transmembrane region" description="Helical" evidence="3">
    <location>
        <begin position="36"/>
        <end position="57"/>
    </location>
</feature>
<dbReference type="InterPro" id="IPR004089">
    <property type="entry name" value="MCPsignal_dom"/>
</dbReference>
<dbReference type="Gene3D" id="1.10.287.950">
    <property type="entry name" value="Methyl-accepting chemotaxis protein"/>
    <property type="match status" value="1"/>
</dbReference>
<evidence type="ECO:0000256" key="3">
    <source>
        <dbReference type="SAM" id="Phobius"/>
    </source>
</evidence>
<dbReference type="PROSITE" id="PS50111">
    <property type="entry name" value="CHEMOTAXIS_TRANSDUC_2"/>
    <property type="match status" value="1"/>
</dbReference>
<accession>A0A7T5R3C0</accession>
<dbReference type="AlphaFoldDB" id="A0A7T5R3C0"/>
<dbReference type="SMART" id="SM00283">
    <property type="entry name" value="MA"/>
    <property type="match status" value="1"/>
</dbReference>
<dbReference type="Pfam" id="PF00015">
    <property type="entry name" value="MCPsignal"/>
    <property type="match status" value="1"/>
</dbReference>
<feature type="transmembrane region" description="Helical" evidence="3">
    <location>
        <begin position="12"/>
        <end position="30"/>
    </location>
</feature>
<feature type="domain" description="Methyl-accepting transducer" evidence="4">
    <location>
        <begin position="180"/>
        <end position="402"/>
    </location>
</feature>
<reference evidence="5 6" key="1">
    <citation type="submission" date="2020-07" db="EMBL/GenBank/DDBJ databases">
        <title>Huge and variable diversity of episymbiotic CPR bacteria and DPANN archaea in groundwater ecosystems.</title>
        <authorList>
            <person name="He C.Y."/>
            <person name="Keren R."/>
            <person name="Whittaker M."/>
            <person name="Farag I.F."/>
            <person name="Doudna J."/>
            <person name="Cate J.H.D."/>
            <person name="Banfield J.F."/>
        </authorList>
    </citation>
    <scope>NUCLEOTIDE SEQUENCE [LARGE SCALE GENOMIC DNA]</scope>
    <source>
        <strain evidence="5">NC_groundwater_70_Ag_B-0.1um_54_66</strain>
    </source>
</reference>
<dbReference type="GO" id="GO:0016020">
    <property type="term" value="C:membrane"/>
    <property type="evidence" value="ECO:0007669"/>
    <property type="project" value="InterPro"/>
</dbReference>
<dbReference type="PANTHER" id="PTHR32089:SF112">
    <property type="entry name" value="LYSOZYME-LIKE PROTEIN-RELATED"/>
    <property type="match status" value="1"/>
</dbReference>
<keyword evidence="3" id="KW-0812">Transmembrane</keyword>
<proteinExistence type="predicted"/>
<protein>
    <submittedName>
        <fullName evidence="5">Methyl-accepting chemotaxis protein</fullName>
    </submittedName>
</protein>
<evidence type="ECO:0000313" key="5">
    <source>
        <dbReference type="EMBL" id="QQG36767.1"/>
    </source>
</evidence>
<dbReference type="Gene3D" id="6.10.340.10">
    <property type="match status" value="1"/>
</dbReference>
<dbReference type="PANTHER" id="PTHR32089">
    <property type="entry name" value="METHYL-ACCEPTING CHEMOTAXIS PROTEIN MCPB"/>
    <property type="match status" value="1"/>
</dbReference>